<evidence type="ECO:0000256" key="1">
    <source>
        <dbReference type="ARBA" id="ARBA00005409"/>
    </source>
</evidence>
<dbReference type="FunFam" id="3.40.50.1000:FF:000052">
    <property type="entry name" value="Alpha,alpha-trehalose-phosphate synthase [UDP-forming] 6"/>
    <property type="match status" value="1"/>
</dbReference>
<evidence type="ECO:0000313" key="4">
    <source>
        <dbReference type="Proteomes" id="UP000287651"/>
    </source>
</evidence>
<organism evidence="3 4">
    <name type="scientific">Ensete ventricosum</name>
    <name type="common">Abyssinian banana</name>
    <name type="synonym">Musa ensete</name>
    <dbReference type="NCBI Taxonomy" id="4639"/>
    <lineage>
        <taxon>Eukaryota</taxon>
        <taxon>Viridiplantae</taxon>
        <taxon>Streptophyta</taxon>
        <taxon>Embryophyta</taxon>
        <taxon>Tracheophyta</taxon>
        <taxon>Spermatophyta</taxon>
        <taxon>Magnoliopsida</taxon>
        <taxon>Liliopsida</taxon>
        <taxon>Zingiberales</taxon>
        <taxon>Musaceae</taxon>
        <taxon>Ensete</taxon>
    </lineage>
</organism>
<evidence type="ECO:0008006" key="5">
    <source>
        <dbReference type="Google" id="ProtNLM"/>
    </source>
</evidence>
<comment type="similarity">
    <text evidence="1">In the N-terminal section; belongs to the glycosyltransferase 20 family.</text>
</comment>
<dbReference type="GO" id="GO:0005829">
    <property type="term" value="C:cytosol"/>
    <property type="evidence" value="ECO:0007669"/>
    <property type="project" value="TreeGrafter"/>
</dbReference>
<comment type="similarity">
    <text evidence="2">In the C-terminal section; belongs to the trehalose phosphatase family.</text>
</comment>
<reference evidence="3 4" key="1">
    <citation type="journal article" date="2014" name="Agronomy (Basel)">
        <title>A Draft Genome Sequence for Ensete ventricosum, the Drought-Tolerant Tree Against Hunger.</title>
        <authorList>
            <person name="Harrison J."/>
            <person name="Moore K.A."/>
            <person name="Paszkiewicz K."/>
            <person name="Jones T."/>
            <person name="Grant M."/>
            <person name="Ambacheew D."/>
            <person name="Muzemil S."/>
            <person name="Studholme D.J."/>
        </authorList>
    </citation>
    <scope>NUCLEOTIDE SEQUENCE [LARGE SCALE GENOMIC DNA]</scope>
</reference>
<dbReference type="AlphaFoldDB" id="A0A426ZCA0"/>
<evidence type="ECO:0000313" key="3">
    <source>
        <dbReference type="EMBL" id="RRT61589.1"/>
    </source>
</evidence>
<dbReference type="SUPFAM" id="SSF56784">
    <property type="entry name" value="HAD-like"/>
    <property type="match status" value="1"/>
</dbReference>
<accession>A0A426ZCA0</accession>
<protein>
    <recommendedName>
        <fullName evidence="5">Trehalose 6-phosphate phosphatase</fullName>
    </recommendedName>
</protein>
<proteinExistence type="inferred from homology"/>
<name>A0A426ZCA0_ENSVE</name>
<dbReference type="InterPro" id="IPR023214">
    <property type="entry name" value="HAD_sf"/>
</dbReference>
<dbReference type="PANTHER" id="PTHR10788">
    <property type="entry name" value="TREHALOSE-6-PHOSPHATE SYNTHASE"/>
    <property type="match status" value="1"/>
</dbReference>
<dbReference type="InterPro" id="IPR001830">
    <property type="entry name" value="Glyco_trans_20"/>
</dbReference>
<dbReference type="EMBL" id="AMZH03007331">
    <property type="protein sequence ID" value="RRT61589.1"/>
    <property type="molecule type" value="Genomic_DNA"/>
</dbReference>
<dbReference type="PANTHER" id="PTHR10788:SF46">
    <property type="entry name" value="ALPHA,ALPHA-TREHALOSE-PHOSPHATE SYNTHASE [UDP-FORMING] 11-RELATED"/>
    <property type="match status" value="1"/>
</dbReference>
<sequence>MAAHQNRADFVLCIGDDDSDQDMFEFFATDKHKDVVAPRATVITCSVAKKTRKAKYYLENMDTVKSLLLSLAERARSPSRSDPLTLT</sequence>
<dbReference type="Proteomes" id="UP000287651">
    <property type="component" value="Unassembled WGS sequence"/>
</dbReference>
<gene>
    <name evidence="3" type="ORF">B296_00024657</name>
</gene>
<dbReference type="InterPro" id="IPR003337">
    <property type="entry name" value="Trehalose_PPase"/>
</dbReference>
<dbReference type="GO" id="GO:0004805">
    <property type="term" value="F:trehalose-phosphatase activity"/>
    <property type="evidence" value="ECO:0007669"/>
    <property type="project" value="TreeGrafter"/>
</dbReference>
<dbReference type="GO" id="GO:0005992">
    <property type="term" value="P:trehalose biosynthetic process"/>
    <property type="evidence" value="ECO:0007669"/>
    <property type="project" value="InterPro"/>
</dbReference>
<dbReference type="InterPro" id="IPR036412">
    <property type="entry name" value="HAD-like_sf"/>
</dbReference>
<evidence type="ECO:0000256" key="2">
    <source>
        <dbReference type="ARBA" id="ARBA00006330"/>
    </source>
</evidence>
<dbReference type="Pfam" id="PF02358">
    <property type="entry name" value="Trehalose_PPase"/>
    <property type="match status" value="1"/>
</dbReference>
<dbReference type="Gene3D" id="3.40.50.1000">
    <property type="entry name" value="HAD superfamily/HAD-like"/>
    <property type="match status" value="1"/>
</dbReference>
<comment type="caution">
    <text evidence="3">The sequence shown here is derived from an EMBL/GenBank/DDBJ whole genome shotgun (WGS) entry which is preliminary data.</text>
</comment>